<dbReference type="InterPro" id="IPR036188">
    <property type="entry name" value="FAD/NAD-bd_sf"/>
</dbReference>
<protein>
    <recommendedName>
        <fullName evidence="12">Ubiquinone biosynthesis monooxygenase COQ6, mitochondrial</fullName>
        <ecNumber evidence="12">1.14.15.45</ecNumber>
    </recommendedName>
    <alternativeName>
        <fullName evidence="12">2-methoxy-6-polyprenolphenol 4-hydroxylase</fullName>
        <ecNumber evidence="12">1.14.15.46</ecNumber>
    </alternativeName>
</protein>
<comment type="function">
    <text evidence="12">FAD-dependent monooxygenase required for two non-consecutive steps during ubiquinone biosynthesis. Required for the C5-ring hydroxylation during ubiquinone biosynthesis by catalyzing the hydroxylation of 4-hydroxy-3-(all-trans-polyprenyl)benzoic acid to 3,4-dihydroxy-5-(all-trans-polyprenyl)benzoic acid. Also acts downstream of coq4, for the C1-hydroxylation during ubiquinone biosynthesis by catalyzing the hydroxylation of 2-methoxy-6-(all-trans-polyprenyl)phenol to 2-methoxy-6-(all-trans-polyprenyl)benzene-1,4-diol. The electrons required for the hydroxylation reaction are funneled indirectly to coq6 from NADPH via a ferredoxin/ferredoxin reductase system.</text>
</comment>
<evidence type="ECO:0000256" key="6">
    <source>
        <dbReference type="ARBA" id="ARBA00022827"/>
    </source>
</evidence>
<dbReference type="EMBL" id="GEZM01079905">
    <property type="protein sequence ID" value="JAV62350.1"/>
    <property type="molecule type" value="Transcribed_RNA"/>
</dbReference>
<comment type="catalytic activity">
    <reaction evidence="12">
        <text>a 2-methoxy-6-(all-trans-polyprenyl)phenol + 2 reduced [2Fe-2S]-[ferredoxin] + O2 + 2 H(+) = a 2-methoxy-6-(all-trans-polyprenyl)benzene-1,4-diol + 2 oxidized [2Fe-2S]-[ferredoxin] + H2O</text>
        <dbReference type="Rhea" id="RHEA:81183"/>
        <dbReference type="Rhea" id="RHEA-COMP:9551"/>
        <dbReference type="Rhea" id="RHEA-COMP:10000"/>
        <dbReference type="Rhea" id="RHEA-COMP:10001"/>
        <dbReference type="Rhea" id="RHEA-COMP:10858"/>
        <dbReference type="ChEBI" id="CHEBI:15377"/>
        <dbReference type="ChEBI" id="CHEBI:15378"/>
        <dbReference type="ChEBI" id="CHEBI:15379"/>
        <dbReference type="ChEBI" id="CHEBI:33737"/>
        <dbReference type="ChEBI" id="CHEBI:33738"/>
        <dbReference type="ChEBI" id="CHEBI:62731"/>
        <dbReference type="ChEBI" id="CHEBI:84166"/>
        <dbReference type="EC" id="1.14.15.46"/>
    </reaction>
</comment>
<keyword evidence="10 12" id="KW-0496">Mitochondrion</keyword>
<sequence>MTTYGIFSLQNCLKLRHCAKSNSHFLRYCSNASTSPKHYDIVISGGGMIGSTLACTLGKNSKLGTQRILLLESGKPTQWTVTDKFSNRVSALNQNTYNLLNNIGAWKHISSVRSAPVHNMQIWDAISDTVITFNQETSSQVVAHIVENGLLLDAVAKELSQVPNVEVRNEVKIKKYTFPQGNSQTVTIELANGEILTSNLLLGCDGFNSQVRQSMGVTFVSWKYDQKATVATLKFSEPVKNVTAWQRFLPTGPIALLPLSECYGSLVWCTAPDVADYNSKLSEEQFVNEVNEALWKVYPSNSIIQESTKTLNKFLEWFHLPSSNRQQLPPKIVEVEEGSIASFPLGFGHATHYVGHGVALVGDAAHRVHPLAGQGVNLGFGDVSTLNELLGEAAYSGREIGHISDLREYETRRQRHNVPTMIAIDGLHKLYSTDFLPVVLLRSLGLQFTNAINPLKMAFIDHAGK</sequence>
<dbReference type="GO" id="GO:0106364">
    <property type="term" value="F:4-hydroxy-3-all-trans-polyprenylbenzoate oxygenase activity"/>
    <property type="evidence" value="ECO:0007669"/>
    <property type="project" value="UniProtKB-EC"/>
</dbReference>
<evidence type="ECO:0000256" key="4">
    <source>
        <dbReference type="ARBA" id="ARBA00022688"/>
    </source>
</evidence>
<name>A0A1Y1KQA6_PHOPY</name>
<feature type="domain" description="FAD-binding" evidence="13">
    <location>
        <begin position="327"/>
        <end position="415"/>
    </location>
</feature>
<dbReference type="FunFam" id="3.50.50.60:FF:000086">
    <property type="entry name" value="Ubiquinone biosynthesis monooxygenase COQ6, mitochondrial"/>
    <property type="match status" value="1"/>
</dbReference>
<dbReference type="PRINTS" id="PR00420">
    <property type="entry name" value="RNGMNOXGNASE"/>
</dbReference>
<evidence type="ECO:0000256" key="7">
    <source>
        <dbReference type="ARBA" id="ARBA00022946"/>
    </source>
</evidence>
<proteinExistence type="inferred from homology"/>
<dbReference type="PANTHER" id="PTHR43876:SF7">
    <property type="entry name" value="UBIQUINONE BIOSYNTHESIS MONOOXYGENASE COQ6, MITOCHONDRIAL"/>
    <property type="match status" value="1"/>
</dbReference>
<comment type="catalytic activity">
    <reaction evidence="12">
        <text>a 4-hydroxy-3-(all-trans-polyprenyl)benzoate + 2 reduced [2Fe-2S]-[ferredoxin] + O2 + 2 H(+) = a 3,4-dihydroxy-5-(all-trans-polyprenyl)benzoate + 2 oxidized [2Fe-2S]-[ferredoxin] + H2O</text>
        <dbReference type="Rhea" id="RHEA:81195"/>
        <dbReference type="Rhea" id="RHEA-COMP:9514"/>
        <dbReference type="Rhea" id="RHEA-COMP:10000"/>
        <dbReference type="Rhea" id="RHEA-COMP:10001"/>
        <dbReference type="Rhea" id="RHEA-COMP:10930"/>
        <dbReference type="ChEBI" id="CHEBI:15377"/>
        <dbReference type="ChEBI" id="CHEBI:15378"/>
        <dbReference type="ChEBI" id="CHEBI:15379"/>
        <dbReference type="ChEBI" id="CHEBI:33737"/>
        <dbReference type="ChEBI" id="CHEBI:33738"/>
        <dbReference type="ChEBI" id="CHEBI:64694"/>
        <dbReference type="ChEBI" id="CHEBI:78396"/>
        <dbReference type="EC" id="1.14.15.45"/>
    </reaction>
</comment>
<dbReference type="InterPro" id="IPR000689">
    <property type="entry name" value="UbQ_mOase_COQ6"/>
</dbReference>
<dbReference type="UniPathway" id="UPA00232"/>
<gene>
    <name evidence="12" type="primary">coq6</name>
</gene>
<keyword evidence="6 12" id="KW-0274">FAD</keyword>
<evidence type="ECO:0000256" key="8">
    <source>
        <dbReference type="ARBA" id="ARBA00023002"/>
    </source>
</evidence>
<evidence type="ECO:0000256" key="2">
    <source>
        <dbReference type="ARBA" id="ARBA00005349"/>
    </source>
</evidence>
<dbReference type="GO" id="GO:0120538">
    <property type="term" value="F:2-methoxy-6-polyprenolphenol 4-hydroxylase activity"/>
    <property type="evidence" value="ECO:0007669"/>
    <property type="project" value="UniProtKB-EC"/>
</dbReference>
<keyword evidence="4 12" id="KW-0831">Ubiquinone biosynthesis</keyword>
<reference evidence="14" key="1">
    <citation type="journal article" date="2016" name="Sci. Rep.">
        <title>Molecular characterization of firefly nuptial gifts: a multi-omics approach sheds light on postcopulatory sexual selection.</title>
        <authorList>
            <person name="Al-Wathiqui N."/>
            <person name="Fallon T.R."/>
            <person name="South A."/>
            <person name="Weng J.K."/>
            <person name="Lewis S.M."/>
        </authorList>
    </citation>
    <scope>NUCLEOTIDE SEQUENCE</scope>
</reference>
<dbReference type="EMBL" id="GEZM01079904">
    <property type="protein sequence ID" value="JAV62353.1"/>
    <property type="molecule type" value="Transcribed_RNA"/>
</dbReference>
<comment type="pathway">
    <text evidence="12">Cofactor biosynthesis; ubiquinone biosynthesis.</text>
</comment>
<dbReference type="AlphaFoldDB" id="A0A1Y1KQA6"/>
<feature type="domain" description="FAD-binding" evidence="13">
    <location>
        <begin position="39"/>
        <end position="313"/>
    </location>
</feature>
<evidence type="ECO:0000256" key="5">
    <source>
        <dbReference type="ARBA" id="ARBA00022792"/>
    </source>
</evidence>
<dbReference type="HAMAP" id="MF_03193">
    <property type="entry name" value="COQ6_monooxygenase"/>
    <property type="match status" value="1"/>
</dbReference>
<evidence type="ECO:0000256" key="9">
    <source>
        <dbReference type="ARBA" id="ARBA00023033"/>
    </source>
</evidence>
<dbReference type="InterPro" id="IPR018168">
    <property type="entry name" value="Ubi_Hdrlase_CS"/>
</dbReference>
<dbReference type="SUPFAM" id="SSF51905">
    <property type="entry name" value="FAD/NAD(P)-binding domain"/>
    <property type="match status" value="1"/>
</dbReference>
<keyword evidence="3 12" id="KW-0285">Flavoprotein</keyword>
<evidence type="ECO:0000259" key="13">
    <source>
        <dbReference type="Pfam" id="PF01494"/>
    </source>
</evidence>
<evidence type="ECO:0000256" key="10">
    <source>
        <dbReference type="ARBA" id="ARBA00023128"/>
    </source>
</evidence>
<evidence type="ECO:0000256" key="3">
    <source>
        <dbReference type="ARBA" id="ARBA00022630"/>
    </source>
</evidence>
<keyword evidence="11 12" id="KW-0472">Membrane</keyword>
<keyword evidence="5 12" id="KW-0999">Mitochondrion inner membrane</keyword>
<organism evidence="14">
    <name type="scientific">Photinus pyralis</name>
    <name type="common">Common eastern firefly</name>
    <name type="synonym">Lampyris pyralis</name>
    <dbReference type="NCBI Taxonomy" id="7054"/>
    <lineage>
        <taxon>Eukaryota</taxon>
        <taxon>Metazoa</taxon>
        <taxon>Ecdysozoa</taxon>
        <taxon>Arthropoda</taxon>
        <taxon>Hexapoda</taxon>
        <taxon>Insecta</taxon>
        <taxon>Pterygota</taxon>
        <taxon>Neoptera</taxon>
        <taxon>Endopterygota</taxon>
        <taxon>Coleoptera</taxon>
        <taxon>Polyphaga</taxon>
        <taxon>Elateriformia</taxon>
        <taxon>Elateroidea</taxon>
        <taxon>Lampyridae</taxon>
        <taxon>Lampyrinae</taxon>
        <taxon>Photinus</taxon>
    </lineage>
</organism>
<comment type="similarity">
    <text evidence="2 12">Belongs to the UbiH/COQ6 family.</text>
</comment>
<comment type="subcellular location">
    <subcellularLocation>
        <location evidence="12">Mitochondrion inner membrane</location>
        <topology evidence="12">Peripheral membrane protein</topology>
        <orientation evidence="12">Matrix side</orientation>
    </subcellularLocation>
</comment>
<evidence type="ECO:0000256" key="11">
    <source>
        <dbReference type="ARBA" id="ARBA00023136"/>
    </source>
</evidence>
<dbReference type="InterPro" id="IPR010971">
    <property type="entry name" value="UbiH/COQ6"/>
</dbReference>
<keyword evidence="9 12" id="KW-0503">Monooxygenase</keyword>
<dbReference type="Gene3D" id="3.50.50.60">
    <property type="entry name" value="FAD/NAD(P)-binding domain"/>
    <property type="match status" value="2"/>
</dbReference>
<evidence type="ECO:0000256" key="1">
    <source>
        <dbReference type="ARBA" id="ARBA00001974"/>
    </source>
</evidence>
<dbReference type="GO" id="GO:0071949">
    <property type="term" value="F:FAD binding"/>
    <property type="evidence" value="ECO:0007669"/>
    <property type="project" value="InterPro"/>
</dbReference>
<keyword evidence="8 12" id="KW-0560">Oxidoreductase</keyword>
<dbReference type="GO" id="GO:0031314">
    <property type="term" value="C:extrinsic component of mitochondrial inner membrane"/>
    <property type="evidence" value="ECO:0007669"/>
    <property type="project" value="UniProtKB-UniRule"/>
</dbReference>
<comment type="subunit">
    <text evidence="12">Component of a multi-subunit COQ enzyme complex.</text>
</comment>
<dbReference type="GO" id="GO:0016712">
    <property type="term" value="F:oxidoreductase activity, acting on paired donors, with incorporation or reduction of molecular oxygen, reduced flavin or flavoprotein as one donor, and incorporation of one atom of oxygen"/>
    <property type="evidence" value="ECO:0007669"/>
    <property type="project" value="UniProtKB-UniRule"/>
</dbReference>
<comment type="cofactor">
    <cofactor evidence="1 12">
        <name>FAD</name>
        <dbReference type="ChEBI" id="CHEBI:57692"/>
    </cofactor>
</comment>
<accession>A0A1Y1KQA6</accession>
<dbReference type="Pfam" id="PF01494">
    <property type="entry name" value="FAD_binding_3"/>
    <property type="match status" value="2"/>
</dbReference>
<dbReference type="InterPro" id="IPR002938">
    <property type="entry name" value="FAD-bd"/>
</dbReference>
<dbReference type="PANTHER" id="PTHR43876">
    <property type="entry name" value="UBIQUINONE BIOSYNTHESIS MONOOXYGENASE COQ6, MITOCHONDRIAL"/>
    <property type="match status" value="1"/>
</dbReference>
<evidence type="ECO:0000313" key="14">
    <source>
        <dbReference type="EMBL" id="JAV62350.1"/>
    </source>
</evidence>
<dbReference type="EC" id="1.14.15.46" evidence="12"/>
<dbReference type="EC" id="1.14.15.45" evidence="12"/>
<dbReference type="NCBIfam" id="TIGR01989">
    <property type="entry name" value="COQ6"/>
    <property type="match status" value="1"/>
</dbReference>
<dbReference type="FunFam" id="3.50.50.60:FF:000021">
    <property type="entry name" value="Ubiquinone biosynthesis monooxygenase COQ6"/>
    <property type="match status" value="1"/>
</dbReference>
<keyword evidence="7" id="KW-0809">Transit peptide</keyword>
<dbReference type="InterPro" id="IPR051205">
    <property type="entry name" value="UbiH/COQ6_monooxygenase"/>
</dbReference>
<dbReference type="NCBIfam" id="TIGR01988">
    <property type="entry name" value="Ubi-OHases"/>
    <property type="match status" value="1"/>
</dbReference>
<evidence type="ECO:0000256" key="12">
    <source>
        <dbReference type="HAMAP-Rule" id="MF_03193"/>
    </source>
</evidence>
<dbReference type="PROSITE" id="PS01304">
    <property type="entry name" value="UBIH"/>
    <property type="match status" value="1"/>
</dbReference>